<comment type="caution">
    <text evidence="1">The sequence shown here is derived from an EMBL/GenBank/DDBJ whole genome shotgun (WGS) entry which is preliminary data.</text>
</comment>
<dbReference type="GO" id="GO:0016810">
    <property type="term" value="F:hydrolase activity, acting on carbon-nitrogen (but not peptide) bonds"/>
    <property type="evidence" value="ECO:0007669"/>
    <property type="project" value="InterPro"/>
</dbReference>
<dbReference type="SUPFAM" id="SSF51338">
    <property type="entry name" value="Composite domain of metallo-dependent hydrolases"/>
    <property type="match status" value="1"/>
</dbReference>
<dbReference type="EMBL" id="VSSQ01077377">
    <property type="protein sequence ID" value="MPN27468.1"/>
    <property type="molecule type" value="Genomic_DNA"/>
</dbReference>
<dbReference type="InterPro" id="IPR011059">
    <property type="entry name" value="Metal-dep_hydrolase_composite"/>
</dbReference>
<accession>A0A645GKL1</accession>
<dbReference type="Gene3D" id="3.20.20.140">
    <property type="entry name" value="Metal-dependent hydrolases"/>
    <property type="match status" value="1"/>
</dbReference>
<sequence>MARSRVGNPQPGVPVVPPAPPQFGRVLPIRSVAAGAVADPQGRRPRIVAAARARLAGADGHEAVVSLQRVRVLQQPEDALCRRQGHPVGGHDLLPGFGGGGVLKLVSPPRILQPVPAVRQGDRRGVEAGNRHKVGRVDEVLHDEAALAAATKAPAASIGEATRGDLTPGMAADIAVFTAELQPAMTFVGGAQVWRA</sequence>
<evidence type="ECO:0000313" key="1">
    <source>
        <dbReference type="EMBL" id="MPN27468.1"/>
    </source>
</evidence>
<reference evidence="1" key="1">
    <citation type="submission" date="2019-08" db="EMBL/GenBank/DDBJ databases">
        <authorList>
            <person name="Kucharzyk K."/>
            <person name="Murdoch R.W."/>
            <person name="Higgins S."/>
            <person name="Loffler F."/>
        </authorList>
    </citation>
    <scope>NUCLEOTIDE SEQUENCE</scope>
</reference>
<dbReference type="Gene3D" id="2.30.40.10">
    <property type="entry name" value="Urease, subunit C, domain 1"/>
    <property type="match status" value="1"/>
</dbReference>
<dbReference type="AlphaFoldDB" id="A0A645GKL1"/>
<name>A0A645GKL1_9ZZZZ</name>
<protein>
    <submittedName>
        <fullName evidence="1">Uncharacterized protein</fullName>
    </submittedName>
</protein>
<proteinExistence type="predicted"/>
<organism evidence="1">
    <name type="scientific">bioreactor metagenome</name>
    <dbReference type="NCBI Taxonomy" id="1076179"/>
    <lineage>
        <taxon>unclassified sequences</taxon>
        <taxon>metagenomes</taxon>
        <taxon>ecological metagenomes</taxon>
    </lineage>
</organism>
<gene>
    <name evidence="1" type="ORF">SDC9_174902</name>
</gene>